<comment type="caution">
    <text evidence="4">The sequence shown here is derived from an EMBL/GenBank/DDBJ whole genome shotgun (WGS) entry which is preliminary data.</text>
</comment>
<evidence type="ECO:0000259" key="3">
    <source>
        <dbReference type="Pfam" id="PF14067"/>
    </source>
</evidence>
<organism evidence="4 5">
    <name type="scientific">Tessaracoccus flavescens</name>
    <dbReference type="NCBI Taxonomy" id="399497"/>
    <lineage>
        <taxon>Bacteria</taxon>
        <taxon>Bacillati</taxon>
        <taxon>Actinomycetota</taxon>
        <taxon>Actinomycetes</taxon>
        <taxon>Propionibacteriales</taxon>
        <taxon>Propionibacteriaceae</taxon>
        <taxon>Tessaracoccus</taxon>
    </lineage>
</organism>
<proteinExistence type="predicted"/>
<keyword evidence="2" id="KW-1133">Transmembrane helix</keyword>
<dbReference type="Proteomes" id="UP000712713">
    <property type="component" value="Unassembled WGS sequence"/>
</dbReference>
<feature type="domain" description="LssY-like C-terminal" evidence="3">
    <location>
        <begin position="93"/>
        <end position="282"/>
    </location>
</feature>
<evidence type="ECO:0000256" key="2">
    <source>
        <dbReference type="SAM" id="Phobius"/>
    </source>
</evidence>
<dbReference type="InterPro" id="IPR025902">
    <property type="entry name" value="LssY-like-C_dom"/>
</dbReference>
<feature type="transmembrane region" description="Helical" evidence="2">
    <location>
        <begin position="62"/>
        <end position="82"/>
    </location>
</feature>
<evidence type="ECO:0000256" key="1">
    <source>
        <dbReference type="SAM" id="MobiDB-lite"/>
    </source>
</evidence>
<dbReference type="Pfam" id="PF14067">
    <property type="entry name" value="LssY_C"/>
    <property type="match status" value="1"/>
</dbReference>
<feature type="region of interest" description="Disordered" evidence="1">
    <location>
        <begin position="289"/>
        <end position="308"/>
    </location>
</feature>
<evidence type="ECO:0000313" key="4">
    <source>
        <dbReference type="EMBL" id="HJE50871.1"/>
    </source>
</evidence>
<sequence>MVHMAARYPIPTSPPEYGVAPAKVSAGRRIGVYSLFDGIFILISIVLTFWYAGLLLVNGIAWSPWIVLYFLVFWAIVSYLGLPRLHQLFTLFYVPDYFIGRSRTGDGLLGDPINLALDGSEADIHAAMQRAGWTLADEITLRSAWRMIKSALLRRSYPEAPVSGLHLFGKRHAFAYQQEVDGNPHRRHHVRFWPVPQGWSLPGGGHVDWLAAGTYDRSVGLSAFTLQITHKIDEDIDRERDYIVNTVRYADPEVGIHVFEEFSTAYHHRNGGGDRIRTDGNLPVLEVDGASRRHPTYDTPETREQHHHLPPPQLVVAVAMIVLQAIVFSVFWWGIGVEGSYADSQDAGAGWAINTFGTAMVTVPVLLAGLTIARVRWAKMLLMAFIATNSVIELAEASATARAGATTVIIASFSVIVLLALTAGPVREWVGLRRGGVEEKPEPTVNIT</sequence>
<accession>A0A921JQB8</accession>
<reference evidence="4" key="1">
    <citation type="journal article" date="2021" name="PeerJ">
        <title>Extensive microbial diversity within the chicken gut microbiome revealed by metagenomics and culture.</title>
        <authorList>
            <person name="Gilroy R."/>
            <person name="Ravi A."/>
            <person name="Getino M."/>
            <person name="Pursley I."/>
            <person name="Horton D.L."/>
            <person name="Alikhan N.F."/>
            <person name="Baker D."/>
            <person name="Gharbi K."/>
            <person name="Hall N."/>
            <person name="Watson M."/>
            <person name="Adriaenssens E.M."/>
            <person name="Foster-Nyarko E."/>
            <person name="Jarju S."/>
            <person name="Secka A."/>
            <person name="Antonio M."/>
            <person name="Oren A."/>
            <person name="Chaudhuri R.R."/>
            <person name="La Ragione R."/>
            <person name="Hildebrand F."/>
            <person name="Pallen M.J."/>
        </authorList>
    </citation>
    <scope>NUCLEOTIDE SEQUENCE</scope>
    <source>
        <strain evidence="4">ChiGjej3B3-7470</strain>
    </source>
</reference>
<keyword evidence="2" id="KW-0472">Membrane</keyword>
<evidence type="ECO:0000313" key="5">
    <source>
        <dbReference type="Proteomes" id="UP000712713"/>
    </source>
</evidence>
<feature type="transmembrane region" description="Helical" evidence="2">
    <location>
        <begin position="32"/>
        <end position="56"/>
    </location>
</feature>
<dbReference type="EMBL" id="DYZF01000063">
    <property type="protein sequence ID" value="HJE50871.1"/>
    <property type="molecule type" value="Genomic_DNA"/>
</dbReference>
<feature type="transmembrane region" description="Helical" evidence="2">
    <location>
        <begin position="314"/>
        <end position="335"/>
    </location>
</feature>
<dbReference type="AlphaFoldDB" id="A0A921JQB8"/>
<protein>
    <submittedName>
        <fullName evidence="4">LssY C-terminal domain-containing protein</fullName>
    </submittedName>
</protein>
<name>A0A921JQB8_9ACTN</name>
<feature type="transmembrane region" description="Helical" evidence="2">
    <location>
        <begin position="405"/>
        <end position="424"/>
    </location>
</feature>
<keyword evidence="2" id="KW-0812">Transmembrane</keyword>
<gene>
    <name evidence="4" type="ORF">K8V15_02650</name>
</gene>
<feature type="transmembrane region" description="Helical" evidence="2">
    <location>
        <begin position="355"/>
        <end position="373"/>
    </location>
</feature>
<reference evidence="4" key="2">
    <citation type="submission" date="2021-09" db="EMBL/GenBank/DDBJ databases">
        <authorList>
            <person name="Gilroy R."/>
        </authorList>
    </citation>
    <scope>NUCLEOTIDE SEQUENCE</scope>
    <source>
        <strain evidence="4">ChiGjej3B3-7470</strain>
    </source>
</reference>